<dbReference type="STRING" id="1328314.Achr_11910"/>
<proteinExistence type="predicted"/>
<dbReference type="EMBL" id="CP010415">
    <property type="protein sequence ID" value="AJE20671.1"/>
    <property type="molecule type" value="Genomic_DNA"/>
</dbReference>
<protein>
    <recommendedName>
        <fullName evidence="1">DUF4350 domain-containing protein</fullName>
    </recommendedName>
</protein>
<keyword evidence="3" id="KW-1185">Reference proteome</keyword>
<dbReference type="RefSeq" id="WP_039802723.1">
    <property type="nucleotide sequence ID" value="NZ_CP010415.1"/>
</dbReference>
<accession>A0A0C4WKR9</accession>
<gene>
    <name evidence="2" type="ORF">Achr_11910</name>
</gene>
<dbReference type="InterPro" id="IPR029062">
    <property type="entry name" value="Class_I_gatase-like"/>
</dbReference>
<evidence type="ECO:0000313" key="2">
    <source>
        <dbReference type="EMBL" id="AJE20671.1"/>
    </source>
</evidence>
<organism evidence="2 3">
    <name type="scientific">Azotobacter chroococcum NCIMB 8003</name>
    <dbReference type="NCBI Taxonomy" id="1328314"/>
    <lineage>
        <taxon>Bacteria</taxon>
        <taxon>Pseudomonadati</taxon>
        <taxon>Pseudomonadota</taxon>
        <taxon>Gammaproteobacteria</taxon>
        <taxon>Pseudomonadales</taxon>
        <taxon>Pseudomonadaceae</taxon>
        <taxon>Azotobacter</taxon>
    </lineage>
</organism>
<dbReference type="InterPro" id="IPR025646">
    <property type="entry name" value="DUF4350"/>
</dbReference>
<sequence>MSGARRLALAASGLALALLGAWLLGQLHPYREIVERGPTPQARANPYLAAELFLRRQGLEVQRASGLEALAAPAGRPQTLLLLGGREHMTPRQAERVLDWVAAGGHLVFVAERLWDEKTGRSGDLLLDGLGIQQHLSADLAIGEPRDGDRRRAELARFYVQNERTPAYLAFDNAFHLYDSRHRAYAWANSGEATHLLQVRHGQGSVTVLTDAWIWENGEIGAHDHAWLLWHLSRGSQVTLIYRVAGDSLATLLLRHFPAALLALALLAGGLVWRASLRQGPPLPVAGPARRQLEEHLRAGADFLLHRCGQACLLQGLQQDIRRRAGQRDPGFAELPEEAQWQLLARFARLPAGHIGRLMRPPGKALPAADFTRQVADLQRLRNAL</sequence>
<feature type="domain" description="DUF4350" evidence="1">
    <location>
        <begin position="41"/>
        <end position="232"/>
    </location>
</feature>
<reference evidence="2 3" key="1">
    <citation type="journal article" date="2015" name="PLoS ONE">
        <title>Azotobacter Genomes: The Genome of Azotobacter chroococcum NCIMB 8003 (ATCC 4412).</title>
        <authorList>
            <person name="Robson R.L."/>
            <person name="Jones R."/>
            <person name="Robson R.M."/>
            <person name="Schwartz A."/>
            <person name="Richardson T.H."/>
        </authorList>
    </citation>
    <scope>NUCLEOTIDE SEQUENCE [LARGE SCALE GENOMIC DNA]</scope>
    <source>
        <strain evidence="2 3">NCIMB 8003</strain>
    </source>
</reference>
<dbReference type="GeneID" id="61932025"/>
<dbReference type="KEGG" id="acx:Achr_11910"/>
<dbReference type="Proteomes" id="UP000068210">
    <property type="component" value="Chromosome"/>
</dbReference>
<dbReference type="Pfam" id="PF14258">
    <property type="entry name" value="DUF4350"/>
    <property type="match status" value="1"/>
</dbReference>
<dbReference type="HOGENOM" id="CLU_037741_0_0_6"/>
<dbReference type="AlphaFoldDB" id="A0A0C4WKR9"/>
<dbReference type="SUPFAM" id="SSF52317">
    <property type="entry name" value="Class I glutamine amidotransferase-like"/>
    <property type="match status" value="1"/>
</dbReference>
<name>A0A0C4WKR9_9GAMM</name>
<evidence type="ECO:0000259" key="1">
    <source>
        <dbReference type="Pfam" id="PF14258"/>
    </source>
</evidence>
<evidence type="ECO:0000313" key="3">
    <source>
        <dbReference type="Proteomes" id="UP000068210"/>
    </source>
</evidence>